<feature type="compositionally biased region" description="Basic residues" evidence="1">
    <location>
        <begin position="169"/>
        <end position="182"/>
    </location>
</feature>
<gene>
    <name evidence="3" type="ORF">OXX778_LOCUS12729</name>
</gene>
<keyword evidence="4" id="KW-1185">Reference proteome</keyword>
<feature type="compositionally biased region" description="Basic residues" evidence="1">
    <location>
        <begin position="210"/>
        <end position="232"/>
    </location>
</feature>
<dbReference type="EMBL" id="CAJNOC010002343">
    <property type="protein sequence ID" value="CAF0927621.1"/>
    <property type="molecule type" value="Genomic_DNA"/>
</dbReference>
<proteinExistence type="predicted"/>
<feature type="compositionally biased region" description="Basic and acidic residues" evidence="1">
    <location>
        <begin position="47"/>
        <end position="71"/>
    </location>
</feature>
<feature type="compositionally biased region" description="Acidic residues" evidence="1">
    <location>
        <begin position="13"/>
        <end position="26"/>
    </location>
</feature>
<feature type="domain" description="RAD51 interacting motif" evidence="2">
    <location>
        <begin position="316"/>
        <end position="350"/>
    </location>
</feature>
<feature type="region of interest" description="Disordered" evidence="1">
    <location>
        <begin position="155"/>
        <end position="241"/>
    </location>
</feature>
<feature type="region of interest" description="Disordered" evidence="1">
    <location>
        <begin position="1"/>
        <end position="140"/>
    </location>
</feature>
<name>A0A814BJ55_9BILA</name>
<evidence type="ECO:0000313" key="4">
    <source>
        <dbReference type="Proteomes" id="UP000663879"/>
    </source>
</evidence>
<dbReference type="InterPro" id="IPR038832">
    <property type="entry name" value="CDCA3"/>
</dbReference>
<dbReference type="Proteomes" id="UP000663879">
    <property type="component" value="Unassembled WGS sequence"/>
</dbReference>
<organism evidence="3 4">
    <name type="scientific">Brachionus calyciflorus</name>
    <dbReference type="NCBI Taxonomy" id="104777"/>
    <lineage>
        <taxon>Eukaryota</taxon>
        <taxon>Metazoa</taxon>
        <taxon>Spiralia</taxon>
        <taxon>Gnathifera</taxon>
        <taxon>Rotifera</taxon>
        <taxon>Eurotatoria</taxon>
        <taxon>Monogononta</taxon>
        <taxon>Pseudotrocha</taxon>
        <taxon>Ploima</taxon>
        <taxon>Brachionidae</taxon>
        <taxon>Brachionus</taxon>
    </lineage>
</organism>
<protein>
    <recommendedName>
        <fullName evidence="2">RAD51 interacting motif domain-containing protein</fullName>
    </recommendedName>
</protein>
<feature type="compositionally biased region" description="Acidic residues" evidence="1">
    <location>
        <begin position="187"/>
        <end position="206"/>
    </location>
</feature>
<comment type="caution">
    <text evidence="3">The sequence shown here is derived from an EMBL/GenBank/DDBJ whole genome shotgun (WGS) entry which is preliminary data.</text>
</comment>
<dbReference type="InterPro" id="IPR031419">
    <property type="entry name" value="RAD51_interact"/>
</dbReference>
<dbReference type="AlphaFoldDB" id="A0A814BJ55"/>
<dbReference type="PANTHER" id="PTHR34756:SF1">
    <property type="entry name" value="CELL DIVISION CYCLE-ASSOCIATED PROTEIN 3"/>
    <property type="match status" value="1"/>
</dbReference>
<sequence length="544" mass="61408">MSKGFKRNKDSDFEGSGDNDSDDDFEKDFKSKKNKKNKPDPGTCEAGESKKLRDRRSNREDPFEKEIKKAIELSLSESSKENSNKCEKLEKKENSLDKNKTEEKMNEDGDDDGDFIKQTKKNQTKTEISNQNETVPSEISECIENPLDNCNEIKIGIDSNEVKVEKVNKSKKTPSKSTKKKAKSFDDSDQENEDNYLDQDSGEDDDFKNSKSKKKSSAKKKTTPGSNKKKSKKSEEPIKTLIPEVLEEKNLNKESIEETKKEKVVVSLKFEEKVDETKVIVPNLKHSDSNSSRKSLSSIESIKKEKKNLNNSLNLNSVSSPLGRIEIKTAQPCYRVGLSRNSKVKSLHPNMGNIMNKEWTQHVDDYSSNDESNDANSNLLGDQKSKIESCDYTPLNNKVMQAGFDPRSPSSGIVRTPICYLNDQKSEIKKSASSVIDPRSPTNDYKRTPIHLNTVNLTGKNEYINDFLDDSSSSLDNSSLVMAESSVLLQHVPENTNGNSNLNDSPLQYGLKIASSNMPRHILQRKQVEKLNRKKLIDLQDKEN</sequence>
<dbReference type="Pfam" id="PF15696">
    <property type="entry name" value="RAD51_interact"/>
    <property type="match status" value="1"/>
</dbReference>
<feature type="compositionally biased region" description="Polar residues" evidence="1">
    <location>
        <begin position="125"/>
        <end position="137"/>
    </location>
</feature>
<dbReference type="PANTHER" id="PTHR34756">
    <property type="entry name" value="CELL DIVISION CYCLE-ASSOCIATED PROTEIN 3"/>
    <property type="match status" value="1"/>
</dbReference>
<evidence type="ECO:0000259" key="2">
    <source>
        <dbReference type="Pfam" id="PF15696"/>
    </source>
</evidence>
<evidence type="ECO:0000256" key="1">
    <source>
        <dbReference type="SAM" id="MobiDB-lite"/>
    </source>
</evidence>
<feature type="compositionally biased region" description="Basic and acidic residues" evidence="1">
    <location>
        <begin position="78"/>
        <end position="107"/>
    </location>
</feature>
<dbReference type="OrthoDB" id="9987838at2759"/>
<reference evidence="3" key="1">
    <citation type="submission" date="2021-02" db="EMBL/GenBank/DDBJ databases">
        <authorList>
            <person name="Nowell W R."/>
        </authorList>
    </citation>
    <scope>NUCLEOTIDE SEQUENCE</scope>
    <source>
        <strain evidence="3">Ploen Becks lab</strain>
    </source>
</reference>
<accession>A0A814BJ55</accession>
<evidence type="ECO:0000313" key="3">
    <source>
        <dbReference type="EMBL" id="CAF0927621.1"/>
    </source>
</evidence>